<accession>A0A2P2JBV0</accession>
<dbReference type="SUPFAM" id="SSF54928">
    <property type="entry name" value="RNA-binding domain, RBD"/>
    <property type="match status" value="1"/>
</dbReference>
<dbReference type="GO" id="GO:0003676">
    <property type="term" value="F:nucleic acid binding"/>
    <property type="evidence" value="ECO:0007669"/>
    <property type="project" value="InterPro"/>
</dbReference>
<proteinExistence type="predicted"/>
<reference evidence="1" key="1">
    <citation type="submission" date="2018-02" db="EMBL/GenBank/DDBJ databases">
        <title>Rhizophora mucronata_Transcriptome.</title>
        <authorList>
            <person name="Meera S.P."/>
            <person name="Sreeshan A."/>
            <person name="Augustine A."/>
        </authorList>
    </citation>
    <scope>NUCLEOTIDE SEQUENCE</scope>
    <source>
        <tissue evidence="1">Leaf</tissue>
    </source>
</reference>
<dbReference type="InterPro" id="IPR012677">
    <property type="entry name" value="Nucleotide-bd_a/b_plait_sf"/>
</dbReference>
<protein>
    <submittedName>
        <fullName evidence="1">Uncharacterized protein MANES_11G164200</fullName>
    </submittedName>
</protein>
<dbReference type="EMBL" id="GGEC01010465">
    <property type="protein sequence ID" value="MBW90948.1"/>
    <property type="molecule type" value="Transcribed_RNA"/>
</dbReference>
<name>A0A2P2JBV0_RHIMU</name>
<dbReference type="Gene3D" id="3.30.70.330">
    <property type="match status" value="1"/>
</dbReference>
<dbReference type="AlphaFoldDB" id="A0A2P2JBV0"/>
<dbReference type="InterPro" id="IPR035979">
    <property type="entry name" value="RBD_domain_sf"/>
</dbReference>
<organism evidence="1">
    <name type="scientific">Rhizophora mucronata</name>
    <name type="common">Asiatic mangrove</name>
    <dbReference type="NCBI Taxonomy" id="61149"/>
    <lineage>
        <taxon>Eukaryota</taxon>
        <taxon>Viridiplantae</taxon>
        <taxon>Streptophyta</taxon>
        <taxon>Embryophyta</taxon>
        <taxon>Tracheophyta</taxon>
        <taxon>Spermatophyta</taxon>
        <taxon>Magnoliopsida</taxon>
        <taxon>eudicotyledons</taxon>
        <taxon>Gunneridae</taxon>
        <taxon>Pentapetalae</taxon>
        <taxon>rosids</taxon>
        <taxon>fabids</taxon>
        <taxon>Malpighiales</taxon>
        <taxon>Rhizophoraceae</taxon>
        <taxon>Rhizophora</taxon>
    </lineage>
</organism>
<evidence type="ECO:0000313" key="1">
    <source>
        <dbReference type="EMBL" id="MBW90948.1"/>
    </source>
</evidence>
<sequence length="86" mass="9415">MWSVGGISQKFFKSNLATRLLFSRGLASTLYVNGISFSSTEKTIAEAFSKYGEVSEGMLNPVTLPLKNCFPSILLLNIELVCLFSS</sequence>